<keyword evidence="4 13" id="KW-0812">Transmembrane</keyword>
<keyword evidence="10" id="KW-0443">Lipid metabolism</keyword>
<evidence type="ECO:0000256" key="13">
    <source>
        <dbReference type="RuleBase" id="RU000581"/>
    </source>
</evidence>
<evidence type="ECO:0000259" key="15">
    <source>
        <dbReference type="Pfam" id="PF00487"/>
    </source>
</evidence>
<evidence type="ECO:0000313" key="16">
    <source>
        <dbReference type="EMBL" id="UYV81168.1"/>
    </source>
</evidence>
<evidence type="ECO:0000256" key="4">
    <source>
        <dbReference type="ARBA" id="ARBA00022692"/>
    </source>
</evidence>
<organism evidence="16 17">
    <name type="scientific">Cordylochernes scorpioides</name>
    <dbReference type="NCBI Taxonomy" id="51811"/>
    <lineage>
        <taxon>Eukaryota</taxon>
        <taxon>Metazoa</taxon>
        <taxon>Ecdysozoa</taxon>
        <taxon>Arthropoda</taxon>
        <taxon>Chelicerata</taxon>
        <taxon>Arachnida</taxon>
        <taxon>Pseudoscorpiones</taxon>
        <taxon>Cheliferoidea</taxon>
        <taxon>Chernetidae</taxon>
        <taxon>Cordylochernes</taxon>
    </lineage>
</organism>
<keyword evidence="7 14" id="KW-1133">Transmembrane helix</keyword>
<keyword evidence="12 13" id="KW-0275">Fatty acid biosynthesis</keyword>
<keyword evidence="17" id="KW-1185">Reference proteome</keyword>
<dbReference type="Proteomes" id="UP001235939">
    <property type="component" value="Chromosome 20"/>
</dbReference>
<evidence type="ECO:0000256" key="9">
    <source>
        <dbReference type="ARBA" id="ARBA00023004"/>
    </source>
</evidence>
<evidence type="ECO:0000256" key="14">
    <source>
        <dbReference type="SAM" id="Phobius"/>
    </source>
</evidence>
<keyword evidence="11 14" id="KW-0472">Membrane</keyword>
<protein>
    <submittedName>
        <fullName evidence="16">SCD</fullName>
    </submittedName>
</protein>
<dbReference type="CDD" id="cd03505">
    <property type="entry name" value="Delta9-FADS-like"/>
    <property type="match status" value="1"/>
</dbReference>
<evidence type="ECO:0000313" key="17">
    <source>
        <dbReference type="Proteomes" id="UP001235939"/>
    </source>
</evidence>
<keyword evidence="6" id="KW-0276">Fatty acid metabolism</keyword>
<evidence type="ECO:0000256" key="2">
    <source>
        <dbReference type="ARBA" id="ARBA00009295"/>
    </source>
</evidence>
<dbReference type="EMBL" id="CP092882">
    <property type="protein sequence ID" value="UYV81168.1"/>
    <property type="molecule type" value="Genomic_DNA"/>
</dbReference>
<evidence type="ECO:0000256" key="12">
    <source>
        <dbReference type="ARBA" id="ARBA00023160"/>
    </source>
</evidence>
<proteinExistence type="inferred from homology"/>
<dbReference type="PANTHER" id="PTHR11351:SF31">
    <property type="entry name" value="DESATURASE 1, ISOFORM A-RELATED"/>
    <property type="match status" value="1"/>
</dbReference>
<keyword evidence="3 13" id="KW-0444">Lipid biosynthesis</keyword>
<feature type="transmembrane region" description="Helical" evidence="14">
    <location>
        <begin position="305"/>
        <end position="323"/>
    </location>
</feature>
<keyword evidence="5" id="KW-0479">Metal-binding</keyword>
<evidence type="ECO:0000256" key="1">
    <source>
        <dbReference type="ARBA" id="ARBA00004141"/>
    </source>
</evidence>
<dbReference type="InterPro" id="IPR005804">
    <property type="entry name" value="FA_desaturase_dom"/>
</dbReference>
<accession>A0ABY6LJ23</accession>
<evidence type="ECO:0000256" key="11">
    <source>
        <dbReference type="ARBA" id="ARBA00023136"/>
    </source>
</evidence>
<dbReference type="InterPro" id="IPR001522">
    <property type="entry name" value="FADS-1_CS"/>
</dbReference>
<comment type="domain">
    <text evidence="13">The histidine box domains are involved in binding the catalytic metal ions.</text>
</comment>
<keyword evidence="8 13" id="KW-0560">Oxidoreductase</keyword>
<keyword evidence="9" id="KW-0408">Iron</keyword>
<evidence type="ECO:0000256" key="8">
    <source>
        <dbReference type="ARBA" id="ARBA00023002"/>
    </source>
</evidence>
<dbReference type="Pfam" id="PF00487">
    <property type="entry name" value="FA_desaturase"/>
    <property type="match status" value="1"/>
</dbReference>
<evidence type="ECO:0000256" key="10">
    <source>
        <dbReference type="ARBA" id="ARBA00023098"/>
    </source>
</evidence>
<gene>
    <name evidence="16" type="ORF">LAZ67_20000218</name>
</gene>
<sequence>MDSVSEGVQGFVVRFHKCMQEGFFSRLLISQAMPPTEVAEPISIPPSDAKTEKSGKVYKKQIIWFNATMFALLHLLALNGLRLAWQYPKTPNFWIGFWYSLVGGIGITAGYHRYWCHRTYKAKLPLRIFLMFLSGVAGQEDIFLWVRDHRLHHKYTDTDADPYNISRGFFFAHMGWLMCRKHPEVLARGKEIDMSDVLADPVVRFQRKYYFLIATFFVAVVPTLFCMYVLGYPLAVSFCYYGLFRYTLMLHSAWTVNSLAHYYGYKPYDNGISSVENVLVGFLANGEGFHNYHHTFPYDYSTSELSYYFNVTTLFIDFMAYIGQAYDRRRADISFVKAKTTWVVVKEVLLAQVDGGVKEGWIAAAVGRCPDCSVEVDTECGIGSAIRCGKLSKGVWMILQDSAIEAFPTWTGAVL</sequence>
<feature type="transmembrane region" description="Helical" evidence="14">
    <location>
        <begin position="62"/>
        <end position="81"/>
    </location>
</feature>
<name>A0ABY6LJ23_9ARAC</name>
<feature type="transmembrane region" description="Helical" evidence="14">
    <location>
        <begin position="93"/>
        <end position="112"/>
    </location>
</feature>
<reference evidence="16 17" key="1">
    <citation type="submission" date="2022-01" db="EMBL/GenBank/DDBJ databases">
        <title>A chromosomal length assembly of Cordylochernes scorpioides.</title>
        <authorList>
            <person name="Zeh D."/>
            <person name="Zeh J."/>
        </authorList>
    </citation>
    <scope>NUCLEOTIDE SEQUENCE [LARGE SCALE GENOMIC DNA]</scope>
    <source>
        <strain evidence="16">IN4F17</strain>
        <tissue evidence="16">Whole Body</tissue>
    </source>
</reference>
<feature type="transmembrane region" description="Helical" evidence="14">
    <location>
        <begin position="209"/>
        <end position="231"/>
    </location>
</feature>
<comment type="cofactor">
    <cofactor evidence="13">
        <name>Fe(2+)</name>
        <dbReference type="ChEBI" id="CHEBI:29033"/>
    </cofactor>
</comment>
<evidence type="ECO:0000256" key="5">
    <source>
        <dbReference type="ARBA" id="ARBA00022723"/>
    </source>
</evidence>
<evidence type="ECO:0000256" key="7">
    <source>
        <dbReference type="ARBA" id="ARBA00022989"/>
    </source>
</evidence>
<evidence type="ECO:0000256" key="3">
    <source>
        <dbReference type="ARBA" id="ARBA00022516"/>
    </source>
</evidence>
<evidence type="ECO:0000256" key="6">
    <source>
        <dbReference type="ARBA" id="ARBA00022832"/>
    </source>
</evidence>
<dbReference type="PRINTS" id="PR00075">
    <property type="entry name" value="FACDDSATRASE"/>
</dbReference>
<feature type="domain" description="Fatty acid desaturase" evidence="15">
    <location>
        <begin position="94"/>
        <end position="299"/>
    </location>
</feature>
<dbReference type="PANTHER" id="PTHR11351">
    <property type="entry name" value="ACYL-COA DESATURASE"/>
    <property type="match status" value="1"/>
</dbReference>
<comment type="subcellular location">
    <subcellularLocation>
        <location evidence="1">Membrane</location>
        <topology evidence="1">Multi-pass membrane protein</topology>
    </subcellularLocation>
</comment>
<dbReference type="InterPro" id="IPR015876">
    <property type="entry name" value="Acyl-CoA_DS"/>
</dbReference>
<comment type="similarity">
    <text evidence="2 13">Belongs to the fatty acid desaturase type 1 family.</text>
</comment>
<dbReference type="PROSITE" id="PS00476">
    <property type="entry name" value="FATTY_ACID_DESATUR_1"/>
    <property type="match status" value="1"/>
</dbReference>